<evidence type="ECO:0000313" key="10">
    <source>
        <dbReference type="EMBL" id="AXY75676.1"/>
    </source>
</evidence>
<dbReference type="GO" id="GO:0016887">
    <property type="term" value="F:ATP hydrolysis activity"/>
    <property type="evidence" value="ECO:0007669"/>
    <property type="project" value="InterPro"/>
</dbReference>
<keyword evidence="6 7" id="KW-0472">Membrane</keyword>
<dbReference type="Pfam" id="PF00005">
    <property type="entry name" value="ABC_tran"/>
    <property type="match status" value="1"/>
</dbReference>
<dbReference type="AlphaFoldDB" id="A0A3B7MRS6"/>
<evidence type="ECO:0000256" key="4">
    <source>
        <dbReference type="ARBA" id="ARBA00022840"/>
    </source>
</evidence>
<evidence type="ECO:0000259" key="9">
    <source>
        <dbReference type="PROSITE" id="PS50929"/>
    </source>
</evidence>
<dbReference type="PROSITE" id="PS00211">
    <property type="entry name" value="ABC_TRANSPORTER_1"/>
    <property type="match status" value="1"/>
</dbReference>
<feature type="domain" description="ABC transmembrane type-1" evidence="9">
    <location>
        <begin position="28"/>
        <end position="316"/>
    </location>
</feature>
<dbReference type="SUPFAM" id="SSF90123">
    <property type="entry name" value="ABC transporter transmembrane region"/>
    <property type="match status" value="1"/>
</dbReference>
<dbReference type="PROSITE" id="PS50929">
    <property type="entry name" value="ABC_TM1F"/>
    <property type="match status" value="1"/>
</dbReference>
<evidence type="ECO:0000256" key="2">
    <source>
        <dbReference type="ARBA" id="ARBA00022692"/>
    </source>
</evidence>
<dbReference type="InterPro" id="IPR039421">
    <property type="entry name" value="Type_1_exporter"/>
</dbReference>
<keyword evidence="11" id="KW-1185">Reference proteome</keyword>
<dbReference type="Pfam" id="PF00664">
    <property type="entry name" value="ABC_membrane"/>
    <property type="match status" value="1"/>
</dbReference>
<dbReference type="PANTHER" id="PTHR24221">
    <property type="entry name" value="ATP-BINDING CASSETTE SUB-FAMILY B"/>
    <property type="match status" value="1"/>
</dbReference>
<name>A0A3B7MRS6_9BACT</name>
<evidence type="ECO:0000256" key="3">
    <source>
        <dbReference type="ARBA" id="ARBA00022741"/>
    </source>
</evidence>
<dbReference type="InterPro" id="IPR017871">
    <property type="entry name" value="ABC_transporter-like_CS"/>
</dbReference>
<keyword evidence="3" id="KW-0547">Nucleotide-binding</keyword>
<dbReference type="InterPro" id="IPR011527">
    <property type="entry name" value="ABC1_TM_dom"/>
</dbReference>
<keyword evidence="2 7" id="KW-0812">Transmembrane</keyword>
<reference evidence="10 11" key="1">
    <citation type="submission" date="2018-09" db="EMBL/GenBank/DDBJ databases">
        <title>Genome sequencing of strain 6GH32-13.</title>
        <authorList>
            <person name="Weon H.-Y."/>
            <person name="Heo J."/>
            <person name="Kwon S.-W."/>
        </authorList>
    </citation>
    <scope>NUCLEOTIDE SEQUENCE [LARGE SCALE GENOMIC DNA]</scope>
    <source>
        <strain evidence="10 11">5GH32-13</strain>
    </source>
</reference>
<feature type="transmembrane region" description="Helical" evidence="7">
    <location>
        <begin position="144"/>
        <end position="166"/>
    </location>
</feature>
<dbReference type="InterPro" id="IPR003593">
    <property type="entry name" value="AAA+_ATPase"/>
</dbReference>
<evidence type="ECO:0000256" key="1">
    <source>
        <dbReference type="ARBA" id="ARBA00004651"/>
    </source>
</evidence>
<evidence type="ECO:0000259" key="8">
    <source>
        <dbReference type="PROSITE" id="PS50893"/>
    </source>
</evidence>
<dbReference type="GO" id="GO:0005886">
    <property type="term" value="C:plasma membrane"/>
    <property type="evidence" value="ECO:0007669"/>
    <property type="project" value="UniProtKB-SubCell"/>
</dbReference>
<dbReference type="PANTHER" id="PTHR24221:SF654">
    <property type="entry name" value="ATP-BINDING CASSETTE SUB-FAMILY B MEMBER 6"/>
    <property type="match status" value="1"/>
</dbReference>
<dbReference type="Gene3D" id="3.40.50.300">
    <property type="entry name" value="P-loop containing nucleotide triphosphate hydrolases"/>
    <property type="match status" value="1"/>
</dbReference>
<dbReference type="GO" id="GO:0140359">
    <property type="term" value="F:ABC-type transporter activity"/>
    <property type="evidence" value="ECO:0007669"/>
    <property type="project" value="InterPro"/>
</dbReference>
<feature type="transmembrane region" description="Helical" evidence="7">
    <location>
        <begin position="172"/>
        <end position="191"/>
    </location>
</feature>
<keyword evidence="5 7" id="KW-1133">Transmembrane helix</keyword>
<dbReference type="Gene3D" id="1.20.1560.10">
    <property type="entry name" value="ABC transporter type 1, transmembrane domain"/>
    <property type="match status" value="1"/>
</dbReference>
<evidence type="ECO:0000256" key="7">
    <source>
        <dbReference type="SAM" id="Phobius"/>
    </source>
</evidence>
<evidence type="ECO:0000256" key="5">
    <source>
        <dbReference type="ARBA" id="ARBA00022989"/>
    </source>
</evidence>
<accession>A0A3B7MRS6</accession>
<dbReference type="PROSITE" id="PS50893">
    <property type="entry name" value="ABC_TRANSPORTER_2"/>
    <property type="match status" value="1"/>
</dbReference>
<dbReference type="Proteomes" id="UP000263900">
    <property type="component" value="Chromosome"/>
</dbReference>
<evidence type="ECO:0000313" key="11">
    <source>
        <dbReference type="Proteomes" id="UP000263900"/>
    </source>
</evidence>
<dbReference type="GO" id="GO:0034040">
    <property type="term" value="F:ATPase-coupled lipid transmembrane transporter activity"/>
    <property type="evidence" value="ECO:0007669"/>
    <property type="project" value="TreeGrafter"/>
</dbReference>
<feature type="transmembrane region" description="Helical" evidence="7">
    <location>
        <begin position="21"/>
        <end position="49"/>
    </location>
</feature>
<dbReference type="OrthoDB" id="1522160at2"/>
<comment type="subcellular location">
    <subcellularLocation>
        <location evidence="1">Cell membrane</location>
        <topology evidence="1">Multi-pass membrane protein</topology>
    </subcellularLocation>
</comment>
<feature type="domain" description="ABC transporter" evidence="8">
    <location>
        <begin position="346"/>
        <end position="556"/>
    </location>
</feature>
<dbReference type="RefSeq" id="WP_119051557.1">
    <property type="nucleotide sequence ID" value="NZ_CP032157.1"/>
</dbReference>
<dbReference type="GO" id="GO:0005524">
    <property type="term" value="F:ATP binding"/>
    <property type="evidence" value="ECO:0007669"/>
    <property type="project" value="UniProtKB-KW"/>
</dbReference>
<keyword evidence="4 10" id="KW-0067">ATP-binding</keyword>
<evidence type="ECO:0000256" key="6">
    <source>
        <dbReference type="ARBA" id="ARBA00023136"/>
    </source>
</evidence>
<dbReference type="SUPFAM" id="SSF52540">
    <property type="entry name" value="P-loop containing nucleoside triphosphate hydrolases"/>
    <property type="match status" value="1"/>
</dbReference>
<proteinExistence type="predicted"/>
<feature type="transmembrane region" description="Helical" evidence="7">
    <location>
        <begin position="69"/>
        <end position="91"/>
    </location>
</feature>
<dbReference type="InterPro" id="IPR027417">
    <property type="entry name" value="P-loop_NTPase"/>
</dbReference>
<organism evidence="10 11">
    <name type="scientific">Paraflavitalea soli</name>
    <dbReference type="NCBI Taxonomy" id="2315862"/>
    <lineage>
        <taxon>Bacteria</taxon>
        <taxon>Pseudomonadati</taxon>
        <taxon>Bacteroidota</taxon>
        <taxon>Chitinophagia</taxon>
        <taxon>Chitinophagales</taxon>
        <taxon>Chitinophagaceae</taxon>
        <taxon>Paraflavitalea</taxon>
    </lineage>
</organism>
<dbReference type="KEGG" id="pseg:D3H65_17575"/>
<dbReference type="CDD" id="cd03228">
    <property type="entry name" value="ABCC_MRP_Like"/>
    <property type="match status" value="1"/>
</dbReference>
<dbReference type="InterPro" id="IPR003439">
    <property type="entry name" value="ABC_transporter-like_ATP-bd"/>
</dbReference>
<dbReference type="SMART" id="SM00382">
    <property type="entry name" value="AAA"/>
    <property type="match status" value="1"/>
</dbReference>
<gene>
    <name evidence="10" type="ORF">D3H65_17575</name>
</gene>
<dbReference type="InterPro" id="IPR036640">
    <property type="entry name" value="ABC1_TM_sf"/>
</dbReference>
<sequence>MKHIIKKSIAILRPEERRRMGMLVVLDLLISLADIASLAWLLLIIRIYTQPEPFTPVTFLPYWLQNRHSLLPITLFLLLFSGKNLAGFLVYRSQCRFIAQVATRIARHRLLHYLEGAYTSYINIDSSVHIRKISYQPIDFCQHVLAGIQQVITQGLLVVLTITAILLFNAQLFLLLFILLLPPVVGISYLVKKKLRKVRHNARTSSEKALQHLQEALNGFVESNIYDKNGAFLERYMNYQQQFNTHFANTLIAQGIPARMMEIFALLGLFILVALSQWQGYTDNNALITMGAFMAAAYKIIPGIVKILNTIGQVQTYAYTADELAEAPPARSAAHPGAPLPAIQSLQFRDVHFRFGHKNILQNLNWSLQPGDFMGISGHSGQGKTTILNLLLGFLNPAEGHILINDVLAGNEERRQYWPVISYVKQQPFLIHDTVLHNITLNGDHYHEKKFRRAVSQAGLTHLLEGTENASKIITENGRNISGGQRQRIAIARALYKDADLIILDEPFNELDADAENELLQHFKQLTQQGKMVILITHNKQSLGCCNKILSLDEEA</sequence>
<dbReference type="EMBL" id="CP032157">
    <property type="protein sequence ID" value="AXY75676.1"/>
    <property type="molecule type" value="Genomic_DNA"/>
</dbReference>
<protein>
    <submittedName>
        <fullName evidence="10">ABC transporter ATP-binding protein</fullName>
    </submittedName>
</protein>
<feature type="transmembrane region" description="Helical" evidence="7">
    <location>
        <begin position="286"/>
        <end position="305"/>
    </location>
</feature>
<feature type="transmembrane region" description="Helical" evidence="7">
    <location>
        <begin position="263"/>
        <end position="280"/>
    </location>
</feature>